<dbReference type="Gramene" id="OQU92729">
    <property type="protein sequence ID" value="OQU92729"/>
    <property type="gene ID" value="SORBI_3001G398150"/>
</dbReference>
<dbReference type="AlphaFoldDB" id="A0A1Z5SA65"/>
<protein>
    <submittedName>
        <fullName evidence="2">Uncharacterized protein</fullName>
    </submittedName>
</protein>
<dbReference type="EMBL" id="CM000760">
    <property type="protein sequence ID" value="OQU92729.1"/>
    <property type="molecule type" value="Genomic_DNA"/>
</dbReference>
<keyword evidence="1" id="KW-0812">Transmembrane</keyword>
<organism evidence="2 3">
    <name type="scientific">Sorghum bicolor</name>
    <name type="common">Sorghum</name>
    <name type="synonym">Sorghum vulgare</name>
    <dbReference type="NCBI Taxonomy" id="4558"/>
    <lineage>
        <taxon>Eukaryota</taxon>
        <taxon>Viridiplantae</taxon>
        <taxon>Streptophyta</taxon>
        <taxon>Embryophyta</taxon>
        <taxon>Tracheophyta</taxon>
        <taxon>Spermatophyta</taxon>
        <taxon>Magnoliopsida</taxon>
        <taxon>Liliopsida</taxon>
        <taxon>Poales</taxon>
        <taxon>Poaceae</taxon>
        <taxon>PACMAD clade</taxon>
        <taxon>Panicoideae</taxon>
        <taxon>Andropogonodae</taxon>
        <taxon>Andropogoneae</taxon>
        <taxon>Sorghinae</taxon>
        <taxon>Sorghum</taxon>
    </lineage>
</organism>
<reference evidence="2 3" key="1">
    <citation type="journal article" date="2009" name="Nature">
        <title>The Sorghum bicolor genome and the diversification of grasses.</title>
        <authorList>
            <person name="Paterson A.H."/>
            <person name="Bowers J.E."/>
            <person name="Bruggmann R."/>
            <person name="Dubchak I."/>
            <person name="Grimwood J."/>
            <person name="Gundlach H."/>
            <person name="Haberer G."/>
            <person name="Hellsten U."/>
            <person name="Mitros T."/>
            <person name="Poliakov A."/>
            <person name="Schmutz J."/>
            <person name="Spannagl M."/>
            <person name="Tang H."/>
            <person name="Wang X."/>
            <person name="Wicker T."/>
            <person name="Bharti A.K."/>
            <person name="Chapman J."/>
            <person name="Feltus F.A."/>
            <person name="Gowik U."/>
            <person name="Grigoriev I.V."/>
            <person name="Lyons E."/>
            <person name="Maher C.A."/>
            <person name="Martis M."/>
            <person name="Narechania A."/>
            <person name="Otillar R.P."/>
            <person name="Penning B.W."/>
            <person name="Salamov A.A."/>
            <person name="Wang Y."/>
            <person name="Zhang L."/>
            <person name="Carpita N.C."/>
            <person name="Freeling M."/>
            <person name="Gingle A.R."/>
            <person name="Hash C.T."/>
            <person name="Keller B."/>
            <person name="Klein P."/>
            <person name="Kresovich S."/>
            <person name="McCann M.C."/>
            <person name="Ming R."/>
            <person name="Peterson D.G."/>
            <person name="Mehboob-ur-Rahman"/>
            <person name="Ware D."/>
            <person name="Westhoff P."/>
            <person name="Mayer K.F."/>
            <person name="Messing J."/>
            <person name="Rokhsar D.S."/>
        </authorList>
    </citation>
    <scope>NUCLEOTIDE SEQUENCE [LARGE SCALE GENOMIC DNA]</scope>
    <source>
        <strain evidence="3">cv. BTx623</strain>
    </source>
</reference>
<dbReference type="InParanoid" id="A0A1Z5SA65"/>
<proteinExistence type="predicted"/>
<evidence type="ECO:0000313" key="2">
    <source>
        <dbReference type="EMBL" id="OQU92729.1"/>
    </source>
</evidence>
<name>A0A1Z5SA65_SORBI</name>
<dbReference type="Proteomes" id="UP000000768">
    <property type="component" value="Chromosome 1"/>
</dbReference>
<keyword evidence="3" id="KW-1185">Reference proteome</keyword>
<feature type="transmembrane region" description="Helical" evidence="1">
    <location>
        <begin position="47"/>
        <end position="66"/>
    </location>
</feature>
<evidence type="ECO:0000313" key="3">
    <source>
        <dbReference type="Proteomes" id="UP000000768"/>
    </source>
</evidence>
<accession>A0A1Z5SA65</accession>
<keyword evidence="1" id="KW-0472">Membrane</keyword>
<gene>
    <name evidence="2" type="ORF">SORBI_3001G398150</name>
</gene>
<sequence length="135" mass="15327">MTTSSDFGQMSYESCAMESSGTESKDSSTTSKHERCFQLLLKHILSLFLYLLNASLLLSFPLHLVLHIQMSYYIPIFDLNVLATEDDEDNVLAAQVDDENDMFDVDRLQDANDNGMFDLDEPQDDDLLLPRPNVL</sequence>
<evidence type="ECO:0000256" key="1">
    <source>
        <dbReference type="SAM" id="Phobius"/>
    </source>
</evidence>
<keyword evidence="1" id="KW-1133">Transmembrane helix</keyword>
<reference evidence="3" key="2">
    <citation type="journal article" date="2018" name="Plant J.">
        <title>The Sorghum bicolor reference genome: improved assembly, gene annotations, a transcriptome atlas, and signatures of genome organization.</title>
        <authorList>
            <person name="McCormick R.F."/>
            <person name="Truong S.K."/>
            <person name="Sreedasyam A."/>
            <person name="Jenkins J."/>
            <person name="Shu S."/>
            <person name="Sims D."/>
            <person name="Kennedy M."/>
            <person name="Amirebrahimi M."/>
            <person name="Weers B.D."/>
            <person name="McKinley B."/>
            <person name="Mattison A."/>
            <person name="Morishige D.T."/>
            <person name="Grimwood J."/>
            <person name="Schmutz J."/>
            <person name="Mullet J.E."/>
        </authorList>
    </citation>
    <scope>NUCLEOTIDE SEQUENCE [LARGE SCALE GENOMIC DNA]</scope>
    <source>
        <strain evidence="3">cv. BTx623</strain>
    </source>
</reference>